<organism evidence="2">
    <name type="scientific">marine metagenome</name>
    <dbReference type="NCBI Taxonomy" id="408172"/>
    <lineage>
        <taxon>unclassified sequences</taxon>
        <taxon>metagenomes</taxon>
        <taxon>ecological metagenomes</taxon>
    </lineage>
</organism>
<sequence>NINPNTNTNPNTNDDDDIINDVILGLSLIEDEDLIPPRIIDELREKGLLIVNVPRDGNCMFHAIANHLPSIDYFRLRKSVVWYLKQRENIFIEYLNKTYKELFQDMDDSFGKNWDNFIKYIGGDGNWEKMPAEYILKIISEMYNLEINIYSTINNNKQQITGFISDIFNLRPIYLIHLAEMHWCSTSDFQNNTTSQNNTTFQNNTTPSYIS</sequence>
<dbReference type="SUPFAM" id="SSF54001">
    <property type="entry name" value="Cysteine proteinases"/>
    <property type="match status" value="1"/>
</dbReference>
<evidence type="ECO:0000259" key="1">
    <source>
        <dbReference type="PROSITE" id="PS50802"/>
    </source>
</evidence>
<protein>
    <recommendedName>
        <fullName evidence="1">OTU domain-containing protein</fullName>
    </recommendedName>
</protein>
<reference evidence="2" key="1">
    <citation type="submission" date="2018-05" db="EMBL/GenBank/DDBJ databases">
        <authorList>
            <person name="Lanie J.A."/>
            <person name="Ng W.-L."/>
            <person name="Kazmierczak K.M."/>
            <person name="Andrzejewski T.M."/>
            <person name="Davidsen T.M."/>
            <person name="Wayne K.J."/>
            <person name="Tettelin H."/>
            <person name="Glass J.I."/>
            <person name="Rusch D."/>
            <person name="Podicherti R."/>
            <person name="Tsui H.-C.T."/>
            <person name="Winkler M.E."/>
        </authorList>
    </citation>
    <scope>NUCLEOTIDE SEQUENCE</scope>
</reference>
<dbReference type="InterPro" id="IPR038765">
    <property type="entry name" value="Papain-like_cys_pep_sf"/>
</dbReference>
<dbReference type="Gene3D" id="3.90.70.80">
    <property type="match status" value="1"/>
</dbReference>
<feature type="domain" description="OTU" evidence="1">
    <location>
        <begin position="48"/>
        <end position="189"/>
    </location>
</feature>
<dbReference type="InterPro" id="IPR050704">
    <property type="entry name" value="Peptidase_C85-like"/>
</dbReference>
<dbReference type="CDD" id="cd22758">
    <property type="entry name" value="OTU_232R-like"/>
    <property type="match status" value="1"/>
</dbReference>
<dbReference type="AlphaFoldDB" id="A0A382KQ21"/>
<dbReference type="GO" id="GO:0004843">
    <property type="term" value="F:cysteine-type deubiquitinase activity"/>
    <property type="evidence" value="ECO:0007669"/>
    <property type="project" value="TreeGrafter"/>
</dbReference>
<dbReference type="PANTHER" id="PTHR12419">
    <property type="entry name" value="OTU DOMAIN CONTAINING PROTEIN"/>
    <property type="match status" value="1"/>
</dbReference>
<feature type="non-terminal residue" evidence="2">
    <location>
        <position position="1"/>
    </location>
</feature>
<dbReference type="Pfam" id="PF02338">
    <property type="entry name" value="OTU"/>
    <property type="match status" value="1"/>
</dbReference>
<dbReference type="GO" id="GO:0016579">
    <property type="term" value="P:protein deubiquitination"/>
    <property type="evidence" value="ECO:0007669"/>
    <property type="project" value="TreeGrafter"/>
</dbReference>
<dbReference type="PROSITE" id="PS50802">
    <property type="entry name" value="OTU"/>
    <property type="match status" value="1"/>
</dbReference>
<gene>
    <name evidence="2" type="ORF">METZ01_LOCUS279220</name>
</gene>
<accession>A0A382KQ21</accession>
<evidence type="ECO:0000313" key="2">
    <source>
        <dbReference type="EMBL" id="SVC26366.1"/>
    </source>
</evidence>
<proteinExistence type="predicted"/>
<dbReference type="EMBL" id="UINC01082002">
    <property type="protein sequence ID" value="SVC26366.1"/>
    <property type="molecule type" value="Genomic_DNA"/>
</dbReference>
<name>A0A382KQ21_9ZZZZ</name>
<dbReference type="InterPro" id="IPR003323">
    <property type="entry name" value="OTU_dom"/>
</dbReference>